<dbReference type="Pfam" id="PF03729">
    <property type="entry name" value="DUF308"/>
    <property type="match status" value="2"/>
</dbReference>
<evidence type="ECO:0008006" key="4">
    <source>
        <dbReference type="Google" id="ProtNLM"/>
    </source>
</evidence>
<accession>A0A7J5C362</accession>
<dbReference type="InterPro" id="IPR052712">
    <property type="entry name" value="Acid_resist_chaperone_HdeD"/>
</dbReference>
<dbReference type="GO" id="GO:0005886">
    <property type="term" value="C:plasma membrane"/>
    <property type="evidence" value="ECO:0007669"/>
    <property type="project" value="TreeGrafter"/>
</dbReference>
<proteinExistence type="predicted"/>
<dbReference type="AlphaFoldDB" id="A0A7J5C362"/>
<protein>
    <recommendedName>
        <fullName evidence="4">HdeD family acid-resistance protein</fullName>
    </recommendedName>
</protein>
<name>A0A7J5C362_9MICO</name>
<evidence type="ECO:0000256" key="1">
    <source>
        <dbReference type="SAM" id="Phobius"/>
    </source>
</evidence>
<dbReference type="RefSeq" id="WP_158039146.1">
    <property type="nucleotide sequence ID" value="NZ_JACCFV010000001.1"/>
</dbReference>
<dbReference type="InterPro" id="IPR005325">
    <property type="entry name" value="DUF308_memb"/>
</dbReference>
<keyword evidence="1" id="KW-1133">Transmembrane helix</keyword>
<feature type="transmembrane region" description="Helical" evidence="1">
    <location>
        <begin position="85"/>
        <end position="104"/>
    </location>
</feature>
<feature type="transmembrane region" description="Helical" evidence="1">
    <location>
        <begin position="143"/>
        <end position="165"/>
    </location>
</feature>
<sequence length="196" mass="20542">MSDTELPTTSETSPFARPLEALAKGVRNTLLISGIVAIIGGIVLLAWPEKAIVAVTAIIAAYAVVAGIVYIVLGLISKHLGTGGRVATVLLGVLFLVAGIYAFTSLQQTAAFLTVFVAILVGVLWLVEGFVTLFSIGESPSKVFTVVYAIVSILAGFSLVSSPLWGAVALWWFFAIALIVLGVLNVVRAIRIRTAS</sequence>
<feature type="transmembrane region" description="Helical" evidence="1">
    <location>
        <begin position="110"/>
        <end position="131"/>
    </location>
</feature>
<dbReference type="PANTHER" id="PTHR34989:SF1">
    <property type="entry name" value="PROTEIN HDED"/>
    <property type="match status" value="1"/>
</dbReference>
<evidence type="ECO:0000313" key="2">
    <source>
        <dbReference type="EMBL" id="KAB1662208.1"/>
    </source>
</evidence>
<reference evidence="2 3" key="1">
    <citation type="submission" date="2019-09" db="EMBL/GenBank/DDBJ databases">
        <title>Phylogeny of genus Pseudoclavibacter and closely related genus.</title>
        <authorList>
            <person name="Li Y."/>
        </authorList>
    </citation>
    <scope>NUCLEOTIDE SEQUENCE [LARGE SCALE GENOMIC DNA]</scope>
    <source>
        <strain evidence="2 3">DSM 23821</strain>
    </source>
</reference>
<dbReference type="Proteomes" id="UP000467240">
    <property type="component" value="Unassembled WGS sequence"/>
</dbReference>
<dbReference type="PANTHER" id="PTHR34989">
    <property type="entry name" value="PROTEIN HDED"/>
    <property type="match status" value="1"/>
</dbReference>
<feature type="transmembrane region" description="Helical" evidence="1">
    <location>
        <begin position="171"/>
        <end position="190"/>
    </location>
</feature>
<keyword evidence="1" id="KW-0812">Transmembrane</keyword>
<organism evidence="2 3">
    <name type="scientific">Pseudoclavibacter chungangensis</name>
    <dbReference type="NCBI Taxonomy" id="587635"/>
    <lineage>
        <taxon>Bacteria</taxon>
        <taxon>Bacillati</taxon>
        <taxon>Actinomycetota</taxon>
        <taxon>Actinomycetes</taxon>
        <taxon>Micrococcales</taxon>
        <taxon>Microbacteriaceae</taxon>
        <taxon>Pseudoclavibacter</taxon>
    </lineage>
</organism>
<feature type="transmembrane region" description="Helical" evidence="1">
    <location>
        <begin position="29"/>
        <end position="47"/>
    </location>
</feature>
<comment type="caution">
    <text evidence="2">The sequence shown here is derived from an EMBL/GenBank/DDBJ whole genome shotgun (WGS) entry which is preliminary data.</text>
</comment>
<gene>
    <name evidence="2" type="ORF">F8O01_01730</name>
</gene>
<feature type="transmembrane region" description="Helical" evidence="1">
    <location>
        <begin position="53"/>
        <end position="73"/>
    </location>
</feature>
<dbReference type="OrthoDB" id="3238356at2"/>
<keyword evidence="3" id="KW-1185">Reference proteome</keyword>
<dbReference type="EMBL" id="WBJZ01000002">
    <property type="protein sequence ID" value="KAB1662208.1"/>
    <property type="molecule type" value="Genomic_DNA"/>
</dbReference>
<keyword evidence="1" id="KW-0472">Membrane</keyword>
<evidence type="ECO:0000313" key="3">
    <source>
        <dbReference type="Proteomes" id="UP000467240"/>
    </source>
</evidence>